<protein>
    <recommendedName>
        <fullName evidence="2">HMG box domain-containing protein</fullName>
    </recommendedName>
</protein>
<organism evidence="3 4">
    <name type="scientific">Hanseniaspora osmophila</name>
    <dbReference type="NCBI Taxonomy" id="56408"/>
    <lineage>
        <taxon>Eukaryota</taxon>
        <taxon>Fungi</taxon>
        <taxon>Dikarya</taxon>
        <taxon>Ascomycota</taxon>
        <taxon>Saccharomycotina</taxon>
        <taxon>Saccharomycetes</taxon>
        <taxon>Saccharomycodales</taxon>
        <taxon>Saccharomycodaceae</taxon>
        <taxon>Hanseniaspora</taxon>
    </lineage>
</organism>
<dbReference type="EMBL" id="LPNM01000008">
    <property type="protein sequence ID" value="OEJ84361.1"/>
    <property type="molecule type" value="Genomic_DNA"/>
</dbReference>
<keyword evidence="1" id="KW-0539">Nucleus</keyword>
<proteinExistence type="predicted"/>
<keyword evidence="1" id="KW-0238">DNA-binding</keyword>
<dbReference type="GO" id="GO:0003677">
    <property type="term" value="F:DNA binding"/>
    <property type="evidence" value="ECO:0007669"/>
    <property type="project" value="UniProtKB-UniRule"/>
</dbReference>
<dbReference type="GO" id="GO:0005634">
    <property type="term" value="C:nucleus"/>
    <property type="evidence" value="ECO:0007669"/>
    <property type="project" value="UniProtKB-UniRule"/>
</dbReference>
<evidence type="ECO:0000313" key="4">
    <source>
        <dbReference type="Proteomes" id="UP000095728"/>
    </source>
</evidence>
<dbReference type="Gene3D" id="1.10.30.10">
    <property type="entry name" value="High mobility group box domain"/>
    <property type="match status" value="1"/>
</dbReference>
<evidence type="ECO:0000259" key="2">
    <source>
        <dbReference type="PROSITE" id="PS50118"/>
    </source>
</evidence>
<gene>
    <name evidence="3" type="ORF">AWRI3579_g2873</name>
</gene>
<accession>A0A1E5RBU9</accession>
<dbReference type="AlphaFoldDB" id="A0A1E5RBU9"/>
<dbReference type="Proteomes" id="UP000095728">
    <property type="component" value="Unassembled WGS sequence"/>
</dbReference>
<evidence type="ECO:0000256" key="1">
    <source>
        <dbReference type="PROSITE-ProRule" id="PRU00267"/>
    </source>
</evidence>
<name>A0A1E5RBU9_9ASCO</name>
<feature type="domain" description="HMG box" evidence="2">
    <location>
        <begin position="272"/>
        <end position="340"/>
    </location>
</feature>
<evidence type="ECO:0000313" key="3">
    <source>
        <dbReference type="EMBL" id="OEJ84361.1"/>
    </source>
</evidence>
<dbReference type="InParanoid" id="A0A1E5RBU9"/>
<dbReference type="SUPFAM" id="SSF47095">
    <property type="entry name" value="HMG-box"/>
    <property type="match status" value="1"/>
</dbReference>
<reference evidence="4" key="1">
    <citation type="journal article" date="2016" name="Genome Announc.">
        <title>Genome sequences of three species of Hanseniaspora isolated from spontaneous wine fermentations.</title>
        <authorList>
            <person name="Sternes P.R."/>
            <person name="Lee D."/>
            <person name="Kutyna D.R."/>
            <person name="Borneman A.R."/>
        </authorList>
    </citation>
    <scope>NUCLEOTIDE SEQUENCE [LARGE SCALE GENOMIC DNA]</scope>
    <source>
        <strain evidence="4">AWRI3579</strain>
    </source>
</reference>
<dbReference type="InterPro" id="IPR009071">
    <property type="entry name" value="HMG_box_dom"/>
</dbReference>
<dbReference type="InterPro" id="IPR036910">
    <property type="entry name" value="HMG_box_dom_sf"/>
</dbReference>
<comment type="caution">
    <text evidence="3">The sequence shown here is derived from an EMBL/GenBank/DDBJ whole genome shotgun (WGS) entry which is preliminary data.</text>
</comment>
<keyword evidence="4" id="KW-1185">Reference proteome</keyword>
<sequence length="522" mass="60184">MYPVDSTNKFTNHQSPSNGLLTTAQCSYDINSLTKNTSYNTQKNIDFTKTNTNTNTNTINNKNSTKRLDNIYPSEITEVDLTKGVPTPQSSPMMGAWHDLTSLNDCSSTSKPISQYNSERKRSSVYDLSTILNHAYDENHSIATEPCLLDSLQDENKLHKKIETLSEEKDAKRCCCKQANKKKIIVKPQNPFILFRHNFQKILTKYITLEDEYSQKHKRETENNFFVELDSTKKLFTSEELENCCFKNLFELDFITHECLYENVNFVSENSEKLNISSSLAKRKNKTQELSQQAPKIKVSKISQFASKKWLAISPKTKLYWKTLANDAKKEYELKHGYFGNGHRVKKIDASILKNNSLSGRKNNSIQQIDLVDNATVQNKFELCAFCKKQLELNPNVTRSTSWNQVYYEVQKTTINIKEIMEKNNIPNDLGLSLQNYDPTQRFVFTSNKAPTSNQVNRRNAVAEHEILQNTSKKGYTFVDVSKTFLETEDQMHETFTKQEMESSILTDYLNGITIQRNTQHQ</sequence>
<feature type="DNA-binding region" description="HMG box" evidence="1">
    <location>
        <begin position="272"/>
        <end position="340"/>
    </location>
</feature>
<dbReference type="PROSITE" id="PS50118">
    <property type="entry name" value="HMG_BOX_2"/>
    <property type="match status" value="1"/>
</dbReference>